<reference evidence="1" key="1">
    <citation type="submission" date="2017-02" db="UniProtKB">
        <authorList>
            <consortium name="WormBaseParasite"/>
        </authorList>
    </citation>
    <scope>IDENTIFICATION</scope>
</reference>
<accession>A0A0N4WX61</accession>
<name>A0A0N4WX61_HAEPC</name>
<protein>
    <submittedName>
        <fullName evidence="1">Ovule protein</fullName>
    </submittedName>
</protein>
<sequence>LIRCWANTVGRLKASYTFIWWKFQSGGVLLEISIVQEYVHTIFLRIYVLHIHDD</sequence>
<evidence type="ECO:0000313" key="1">
    <source>
        <dbReference type="WBParaSite" id="HPLM_0001638101-mRNA-1"/>
    </source>
</evidence>
<dbReference type="WBParaSite" id="HPLM_0001638101-mRNA-1">
    <property type="protein sequence ID" value="HPLM_0001638101-mRNA-1"/>
    <property type="gene ID" value="HPLM_0001638101"/>
</dbReference>
<organism evidence="1">
    <name type="scientific">Haemonchus placei</name>
    <name type="common">Barber's pole worm</name>
    <dbReference type="NCBI Taxonomy" id="6290"/>
    <lineage>
        <taxon>Eukaryota</taxon>
        <taxon>Metazoa</taxon>
        <taxon>Ecdysozoa</taxon>
        <taxon>Nematoda</taxon>
        <taxon>Chromadorea</taxon>
        <taxon>Rhabditida</taxon>
        <taxon>Rhabditina</taxon>
        <taxon>Rhabditomorpha</taxon>
        <taxon>Strongyloidea</taxon>
        <taxon>Trichostrongylidae</taxon>
        <taxon>Haemonchus</taxon>
    </lineage>
</organism>
<dbReference type="AlphaFoldDB" id="A0A0N4WX61"/>
<proteinExistence type="predicted"/>